<sequence>MEYHVIPRDLILLLERQDDTIAMVTPVERDITVSLVFMKDSILKAFETKMAIPDHIASFVGSIVDDVMVQAHISSAMRLQHLAEERRRDRASAVARSSGPGSIQKTTRNRSRESNRVGVWMDKQTEDWHLIQNITQQTSTGVTYATLIRSGNRLLSKVLYFEIAFQPYNENGIGVTLSFVCSRFQSMMIHIYGSGY</sequence>
<dbReference type="AlphaFoldDB" id="A0AAD8UZX5"/>
<feature type="region of interest" description="Disordered" evidence="1">
    <location>
        <begin position="89"/>
        <end position="114"/>
    </location>
</feature>
<dbReference type="EMBL" id="JAHLJV010000088">
    <property type="protein sequence ID" value="KAK1573673.1"/>
    <property type="molecule type" value="Genomic_DNA"/>
</dbReference>
<protein>
    <submittedName>
        <fullName evidence="2">Uncharacterized protein</fullName>
    </submittedName>
</protein>
<proteinExistence type="predicted"/>
<dbReference type="Proteomes" id="UP001230504">
    <property type="component" value="Unassembled WGS sequence"/>
</dbReference>
<keyword evidence="3" id="KW-1185">Reference proteome</keyword>
<organism evidence="2 3">
    <name type="scientific">Colletotrichum navitas</name>
    <dbReference type="NCBI Taxonomy" id="681940"/>
    <lineage>
        <taxon>Eukaryota</taxon>
        <taxon>Fungi</taxon>
        <taxon>Dikarya</taxon>
        <taxon>Ascomycota</taxon>
        <taxon>Pezizomycotina</taxon>
        <taxon>Sordariomycetes</taxon>
        <taxon>Hypocreomycetidae</taxon>
        <taxon>Glomerellales</taxon>
        <taxon>Glomerellaceae</taxon>
        <taxon>Colletotrichum</taxon>
        <taxon>Colletotrichum graminicola species complex</taxon>
    </lineage>
</organism>
<name>A0AAD8UZX5_9PEZI</name>
<dbReference type="RefSeq" id="XP_060409265.1">
    <property type="nucleotide sequence ID" value="XM_060564182.1"/>
</dbReference>
<comment type="caution">
    <text evidence="2">The sequence shown here is derived from an EMBL/GenBank/DDBJ whole genome shotgun (WGS) entry which is preliminary data.</text>
</comment>
<gene>
    <name evidence="2" type="ORF">LY79DRAFT_673485</name>
</gene>
<accession>A0AAD8UZX5</accession>
<dbReference type="GeneID" id="85448422"/>
<evidence type="ECO:0000313" key="2">
    <source>
        <dbReference type="EMBL" id="KAK1573673.1"/>
    </source>
</evidence>
<evidence type="ECO:0000256" key="1">
    <source>
        <dbReference type="SAM" id="MobiDB-lite"/>
    </source>
</evidence>
<evidence type="ECO:0000313" key="3">
    <source>
        <dbReference type="Proteomes" id="UP001230504"/>
    </source>
</evidence>
<reference evidence="2" key="1">
    <citation type="submission" date="2021-06" db="EMBL/GenBank/DDBJ databases">
        <title>Comparative genomics, transcriptomics and evolutionary studies reveal genomic signatures of adaptation to plant cell wall in hemibiotrophic fungi.</title>
        <authorList>
            <consortium name="DOE Joint Genome Institute"/>
            <person name="Baroncelli R."/>
            <person name="Diaz J.F."/>
            <person name="Benocci T."/>
            <person name="Peng M."/>
            <person name="Battaglia E."/>
            <person name="Haridas S."/>
            <person name="Andreopoulos W."/>
            <person name="Labutti K."/>
            <person name="Pangilinan J."/>
            <person name="Floch G.L."/>
            <person name="Makela M.R."/>
            <person name="Henrissat B."/>
            <person name="Grigoriev I.V."/>
            <person name="Crouch J.A."/>
            <person name="De Vries R.P."/>
            <person name="Sukno S.A."/>
            <person name="Thon M.R."/>
        </authorList>
    </citation>
    <scope>NUCLEOTIDE SEQUENCE</scope>
    <source>
        <strain evidence="2">CBS 125086</strain>
    </source>
</reference>